<feature type="transmembrane region" description="Helical" evidence="1">
    <location>
        <begin position="12"/>
        <end position="32"/>
    </location>
</feature>
<keyword evidence="1" id="KW-1133">Transmembrane helix</keyword>
<proteinExistence type="predicted"/>
<dbReference type="RefSeq" id="WP_354461745.1">
    <property type="nucleotide sequence ID" value="NZ_JBEWSZ010000001.1"/>
</dbReference>
<keyword evidence="1" id="KW-0472">Membrane</keyword>
<keyword evidence="3" id="KW-1185">Reference proteome</keyword>
<protein>
    <recommendedName>
        <fullName evidence="4">LPXTG cell wall anchor domain-containing protein</fullName>
    </recommendedName>
</protein>
<name>A0ABV2DK52_9HYPH</name>
<evidence type="ECO:0000313" key="2">
    <source>
        <dbReference type="EMBL" id="MET2829828.1"/>
    </source>
</evidence>
<comment type="caution">
    <text evidence="2">The sequence shown here is derived from an EMBL/GenBank/DDBJ whole genome shotgun (WGS) entry which is preliminary data.</text>
</comment>
<evidence type="ECO:0000256" key="1">
    <source>
        <dbReference type="SAM" id="Phobius"/>
    </source>
</evidence>
<dbReference type="EMBL" id="JBEWSZ010000001">
    <property type="protein sequence ID" value="MET2829828.1"/>
    <property type="molecule type" value="Genomic_DNA"/>
</dbReference>
<feature type="transmembrane region" description="Helical" evidence="1">
    <location>
        <begin position="38"/>
        <end position="57"/>
    </location>
</feature>
<evidence type="ECO:0008006" key="4">
    <source>
        <dbReference type="Google" id="ProtNLM"/>
    </source>
</evidence>
<keyword evidence="1" id="KW-0812">Transmembrane</keyword>
<gene>
    <name evidence="2" type="ORF">ABVQ20_22910</name>
</gene>
<evidence type="ECO:0000313" key="3">
    <source>
        <dbReference type="Proteomes" id="UP001548832"/>
    </source>
</evidence>
<organism evidence="2 3">
    <name type="scientific">Mesorhizobium shangrilense</name>
    <dbReference type="NCBI Taxonomy" id="460060"/>
    <lineage>
        <taxon>Bacteria</taxon>
        <taxon>Pseudomonadati</taxon>
        <taxon>Pseudomonadota</taxon>
        <taxon>Alphaproteobacteria</taxon>
        <taxon>Hyphomicrobiales</taxon>
        <taxon>Phyllobacteriaceae</taxon>
        <taxon>Mesorhizobium</taxon>
    </lineage>
</organism>
<accession>A0ABV2DK52</accession>
<reference evidence="2 3" key="1">
    <citation type="submission" date="2024-06" db="EMBL/GenBank/DDBJ databases">
        <authorList>
            <person name="Kim D.-U."/>
        </authorList>
    </citation>
    <scope>NUCLEOTIDE SEQUENCE [LARGE SCALE GENOMIC DNA]</scope>
    <source>
        <strain evidence="2 3">KACC15460</strain>
    </source>
</reference>
<sequence length="64" mass="6676">MAANSGSLLVNKLTAIVFVVVGFLILASGYRYGSPSTLVGGCLILAIGVILLILKIARRNSEMP</sequence>
<dbReference type="Proteomes" id="UP001548832">
    <property type="component" value="Unassembled WGS sequence"/>
</dbReference>